<dbReference type="SMART" id="SM00465">
    <property type="entry name" value="GIYc"/>
    <property type="match status" value="1"/>
</dbReference>
<dbReference type="InterPro" id="IPR035901">
    <property type="entry name" value="GIY-YIG_endonuc_sf"/>
</dbReference>
<dbReference type="RefSeq" id="YP_001497482.1">
    <property type="nucleotide sequence ID" value="NC_009898.1"/>
</dbReference>
<reference evidence="2 3" key="1">
    <citation type="journal article" date="2007" name="Virology">
        <title>Sequence and annotation of the 369-kb NY-2A and the 345-kb AR158 viruses that infect Chlorella NC64A.</title>
        <authorList>
            <person name="Fitzgerald L.A."/>
            <person name="Graves M.V."/>
            <person name="Li X."/>
            <person name="Feldblyum T."/>
            <person name="Nierman W.C."/>
            <person name="Van Etten J.L."/>
        </authorList>
    </citation>
    <scope>NUCLEOTIDE SEQUENCE [LARGE SCALE GENOMIC DNA]</scope>
    <source>
        <strain evidence="2 3">NY-2A</strain>
    </source>
</reference>
<gene>
    <name evidence="2" type="primary">B286R</name>
    <name evidence="2" type="ORF">NY2A_B286R</name>
</gene>
<protein>
    <submittedName>
        <fullName evidence="2">Uncharacterized protein B286R</fullName>
    </submittedName>
</protein>
<evidence type="ECO:0000259" key="1">
    <source>
        <dbReference type="PROSITE" id="PS50164"/>
    </source>
</evidence>
<organismHost>
    <name type="scientific">Chlorella</name>
    <dbReference type="NCBI Taxonomy" id="3071"/>
</organismHost>
<evidence type="ECO:0000313" key="2">
    <source>
        <dbReference type="EMBL" id="ABT14685.1"/>
    </source>
</evidence>
<dbReference type="InterPro" id="IPR000305">
    <property type="entry name" value="GIY-YIG_endonuc"/>
</dbReference>
<organism evidence="2 3">
    <name type="scientific">Paramecium bursaria Chlorella virus NY2A</name>
    <name type="common">PBCV-NY2A</name>
    <dbReference type="NCBI Taxonomy" id="46021"/>
    <lineage>
        <taxon>Viruses</taxon>
        <taxon>Varidnaviria</taxon>
        <taxon>Bamfordvirae</taxon>
        <taxon>Nucleocytoviricota</taxon>
        <taxon>Megaviricetes</taxon>
        <taxon>Algavirales</taxon>
        <taxon>Phycodnaviridae</taxon>
        <taxon>Chlorovirus</taxon>
        <taxon>Chlorovirus americanus</taxon>
    </lineage>
</organism>
<dbReference type="Pfam" id="PF01541">
    <property type="entry name" value="GIY-YIG"/>
    <property type="match status" value="1"/>
</dbReference>
<dbReference type="PROSITE" id="PS50164">
    <property type="entry name" value="GIY_YIG"/>
    <property type="match status" value="1"/>
</dbReference>
<dbReference type="Gene3D" id="3.40.1440.10">
    <property type="entry name" value="GIY-YIG endonuclease"/>
    <property type="match status" value="1"/>
</dbReference>
<dbReference type="EMBL" id="DQ491002">
    <property type="protein sequence ID" value="ABT14685.1"/>
    <property type="molecule type" value="Genomic_DNA"/>
</dbReference>
<keyword evidence="3" id="KW-1185">Reference proteome</keyword>
<dbReference type="InterPro" id="IPR003647">
    <property type="entry name" value="Intron_nuc_1_rpt"/>
</dbReference>
<sequence>MISWVVYAISKNIPIVETSEGVELVVDPDEDKLVYIGYTCDFDRRIDEHYRDAHNEKYTTSQKFYNRIRNKWDEFDKTILVHSIESEQDAKDIEVKYIEKYNSFRKGLNSTPGGDGCGSGADHPCARAIRVYNNSTGEETTYDCIVECTKELGISRDNICHVLSHKTSQAKSTDGNWYQIKYIEDTTEFMMNMPTQYEKISGSNSSVARKIVAYNNTTKEETTHGSITECATELEIIEQNISKVLSKQQSQTKSIDNVWYQFKYEEDDTPFEKNMPTFDEKKIGGRNHKAKPVCAFGKLYDSTATACKCLIEVVDTKNTQFVRNWIRRKKNPDDIFYISKELYEKYKYSEIRITRSIFSSENL</sequence>
<name>A7IWG1_PBCVN</name>
<evidence type="ECO:0000313" key="3">
    <source>
        <dbReference type="Proteomes" id="UP000202419"/>
    </source>
</evidence>
<dbReference type="SUPFAM" id="SSF82771">
    <property type="entry name" value="GIY-YIG endonuclease"/>
    <property type="match status" value="1"/>
</dbReference>
<feature type="domain" description="GIY-YIG" evidence="1">
    <location>
        <begin position="18"/>
        <end position="110"/>
    </location>
</feature>
<dbReference type="OrthoDB" id="11506at10239"/>
<dbReference type="GeneID" id="5659537"/>
<dbReference type="KEGG" id="vg:5659537"/>
<dbReference type="Proteomes" id="UP000202419">
    <property type="component" value="Segment"/>
</dbReference>
<accession>A7IWG1</accession>
<proteinExistence type="predicted"/>
<dbReference type="SMART" id="SM00497">
    <property type="entry name" value="IENR1"/>
    <property type="match status" value="2"/>
</dbReference>